<evidence type="ECO:0000256" key="1">
    <source>
        <dbReference type="ARBA" id="ARBA00022614"/>
    </source>
</evidence>
<keyword evidence="1" id="KW-0433">Leucine-rich repeat</keyword>
<dbReference type="PROSITE" id="PS51257">
    <property type="entry name" value="PROKAR_LIPOPROTEIN"/>
    <property type="match status" value="1"/>
</dbReference>
<dbReference type="Pfam" id="PF13927">
    <property type="entry name" value="Ig_3"/>
    <property type="match status" value="1"/>
</dbReference>
<dbReference type="STRING" id="67767.A0A0J7P084"/>
<dbReference type="FunFam" id="3.80.10.10:FF:000082">
    <property type="entry name" value="Leucine-rich repeat-containing 24"/>
    <property type="match status" value="1"/>
</dbReference>
<dbReference type="SUPFAM" id="SSF52058">
    <property type="entry name" value="L domain-like"/>
    <property type="match status" value="1"/>
</dbReference>
<dbReference type="Gene3D" id="2.60.40.10">
    <property type="entry name" value="Immunoglobulins"/>
    <property type="match status" value="1"/>
</dbReference>
<feature type="signal peptide" evidence="7">
    <location>
        <begin position="1"/>
        <end position="25"/>
    </location>
</feature>
<feature type="domain" description="Ig-like" evidence="8">
    <location>
        <begin position="279"/>
        <end position="394"/>
    </location>
</feature>
<dbReference type="PANTHER" id="PTHR24373">
    <property type="entry name" value="SLIT RELATED LEUCINE-RICH REPEAT NEURONAL PROTEIN"/>
    <property type="match status" value="1"/>
</dbReference>
<keyword evidence="6" id="KW-0472">Membrane</keyword>
<dbReference type="InterPro" id="IPR007110">
    <property type="entry name" value="Ig-like_dom"/>
</dbReference>
<feature type="region of interest" description="Disordered" evidence="5">
    <location>
        <begin position="471"/>
        <end position="491"/>
    </location>
</feature>
<feature type="chain" id="PRO_5005291418" evidence="7">
    <location>
        <begin position="26"/>
        <end position="675"/>
    </location>
</feature>
<dbReference type="Proteomes" id="UP000036403">
    <property type="component" value="Unassembled WGS sequence"/>
</dbReference>
<evidence type="ECO:0000256" key="7">
    <source>
        <dbReference type="SAM" id="SignalP"/>
    </source>
</evidence>
<dbReference type="InterPro" id="IPR036179">
    <property type="entry name" value="Ig-like_dom_sf"/>
</dbReference>
<feature type="compositionally biased region" description="Polar residues" evidence="5">
    <location>
        <begin position="471"/>
        <end position="482"/>
    </location>
</feature>
<dbReference type="Pfam" id="PF13855">
    <property type="entry name" value="LRR_8"/>
    <property type="match status" value="2"/>
</dbReference>
<dbReference type="PANTHER" id="PTHR24373:SF398">
    <property type="entry name" value="LEUCINE-RICH REPEAT-CONTAINING G-PROTEIN COUPLED RECEPTOR 6"/>
    <property type="match status" value="1"/>
</dbReference>
<dbReference type="InterPro" id="IPR003598">
    <property type="entry name" value="Ig_sub2"/>
</dbReference>
<dbReference type="OrthoDB" id="1099686at2759"/>
<organism evidence="9 10">
    <name type="scientific">Lasius niger</name>
    <name type="common">Black garden ant</name>
    <dbReference type="NCBI Taxonomy" id="67767"/>
    <lineage>
        <taxon>Eukaryota</taxon>
        <taxon>Metazoa</taxon>
        <taxon>Ecdysozoa</taxon>
        <taxon>Arthropoda</taxon>
        <taxon>Hexapoda</taxon>
        <taxon>Insecta</taxon>
        <taxon>Pterygota</taxon>
        <taxon>Neoptera</taxon>
        <taxon>Endopterygota</taxon>
        <taxon>Hymenoptera</taxon>
        <taxon>Apocrita</taxon>
        <taxon>Aculeata</taxon>
        <taxon>Formicoidea</taxon>
        <taxon>Formicidae</taxon>
        <taxon>Formicinae</taxon>
        <taxon>Lasius</taxon>
        <taxon>Lasius</taxon>
    </lineage>
</organism>
<evidence type="ECO:0000256" key="2">
    <source>
        <dbReference type="ARBA" id="ARBA00022729"/>
    </source>
</evidence>
<evidence type="ECO:0000313" key="10">
    <source>
        <dbReference type="Proteomes" id="UP000036403"/>
    </source>
</evidence>
<dbReference type="SMART" id="SM00409">
    <property type="entry name" value="IG"/>
    <property type="match status" value="1"/>
</dbReference>
<sequence>MLVTRPHPLGGHILLALFLLTGCFALLSRAVAFPDWTDCPAVCRCKWTSGKKSALCPDAGLTSLPASLDPDMQVLDLSGNMIPALQAEVFKLAGLVNLQRVFLRKAGIHKIHADSFKDMRILIEIDLSDNHVTSLEPDTFLGNERLRILILSGNPLGTLRNLQFPVLQHLRNLELEKCSLTEIHGQAFARLSGLEFLKLDGNQLEYLDASVISNLSKLKTVTLDGNRWKCDCRLRDFRIWLIPDAPSKLYSVPQICTGPSRLEGRRWEDVKPVDFACEPEVFVLASSIQEETNGNLSLACLTSGDPEPEVWWQLNGGPVNATKSTDQLYTGPLVVYTTSEIGASSKFDKSVLSKIVPDRWSNLTVYNASDSDAGEYTCFAKNIAGVARDTVSVAIPRVYTAPTLSQSDNWLLWVSLAGGGAAAACASISAVLLALCLCSGSRRHRKREKMKLQGSSSFGDQEKKLLDLSVTTTTTPGNSNERGSGHGSLDEACSTGDLELAERGSICDPMAAATVTVERLRPAESAVNAIRTVPCAAAGNVFPPPPPEFTTGVLPAGIFGNIFISVSLPQDASSERCYPDLLDIPVHAVSGAAAAVTAGGKIPSAAAVNVSSFATLPRRALRSAEVAGAGSPYDNMGPRITANGSSAFSLTDIDLRLSPPPPPRIIQPPHEFVSL</sequence>
<dbReference type="PROSITE" id="PS50835">
    <property type="entry name" value="IG_LIKE"/>
    <property type="match status" value="1"/>
</dbReference>
<keyword evidence="4" id="KW-1015">Disulfide bond</keyword>
<dbReference type="CDD" id="cd00096">
    <property type="entry name" value="Ig"/>
    <property type="match status" value="1"/>
</dbReference>
<proteinExistence type="predicted"/>
<dbReference type="InterPro" id="IPR003599">
    <property type="entry name" value="Ig_sub"/>
</dbReference>
<dbReference type="SMART" id="SM00082">
    <property type="entry name" value="LRRCT"/>
    <property type="match status" value="1"/>
</dbReference>
<dbReference type="InterPro" id="IPR050328">
    <property type="entry name" value="Dev_Immune_Receptor"/>
</dbReference>
<keyword evidence="10" id="KW-1185">Reference proteome</keyword>
<comment type="caution">
    <text evidence="9">The sequence shown here is derived from an EMBL/GenBank/DDBJ whole genome shotgun (WGS) entry which is preliminary data.</text>
</comment>
<evidence type="ECO:0000256" key="3">
    <source>
        <dbReference type="ARBA" id="ARBA00022737"/>
    </source>
</evidence>
<reference evidence="9 10" key="1">
    <citation type="submission" date="2015-04" db="EMBL/GenBank/DDBJ databases">
        <title>Lasius niger genome sequencing.</title>
        <authorList>
            <person name="Konorov E.A."/>
            <person name="Nikitin M.A."/>
            <person name="Kirill M.V."/>
            <person name="Chang P."/>
        </authorList>
    </citation>
    <scope>NUCLEOTIDE SEQUENCE [LARGE SCALE GENOMIC DNA]</scope>
    <source>
        <tissue evidence="9">Whole</tissue>
    </source>
</reference>
<keyword evidence="2 7" id="KW-0732">Signal</keyword>
<evidence type="ECO:0000256" key="4">
    <source>
        <dbReference type="ARBA" id="ARBA00023157"/>
    </source>
</evidence>
<evidence type="ECO:0000259" key="8">
    <source>
        <dbReference type="PROSITE" id="PS50835"/>
    </source>
</evidence>
<protein>
    <submittedName>
        <fullName evidence="9">Leucine-rich repeat-containing protein 24</fullName>
    </submittedName>
</protein>
<keyword evidence="3" id="KW-0677">Repeat</keyword>
<dbReference type="SMART" id="SM00408">
    <property type="entry name" value="IGc2"/>
    <property type="match status" value="1"/>
</dbReference>
<dbReference type="SMART" id="SM00369">
    <property type="entry name" value="LRR_TYP"/>
    <property type="match status" value="5"/>
</dbReference>
<dbReference type="Gene3D" id="3.80.10.10">
    <property type="entry name" value="Ribonuclease Inhibitor"/>
    <property type="match status" value="2"/>
</dbReference>
<name>A0A0J7P084_LASNI</name>
<gene>
    <name evidence="9" type="ORF">RF55_1597</name>
</gene>
<evidence type="ECO:0000256" key="5">
    <source>
        <dbReference type="SAM" id="MobiDB-lite"/>
    </source>
</evidence>
<dbReference type="PROSITE" id="PS51450">
    <property type="entry name" value="LRR"/>
    <property type="match status" value="1"/>
</dbReference>
<dbReference type="AlphaFoldDB" id="A0A0J7P084"/>
<evidence type="ECO:0000313" key="9">
    <source>
        <dbReference type="EMBL" id="KMQ98050.1"/>
    </source>
</evidence>
<feature type="transmembrane region" description="Helical" evidence="6">
    <location>
        <begin position="410"/>
        <end position="437"/>
    </location>
</feature>
<dbReference type="SUPFAM" id="SSF48726">
    <property type="entry name" value="Immunoglobulin"/>
    <property type="match status" value="1"/>
</dbReference>
<dbReference type="GO" id="GO:0005615">
    <property type="term" value="C:extracellular space"/>
    <property type="evidence" value="ECO:0007669"/>
    <property type="project" value="TreeGrafter"/>
</dbReference>
<dbReference type="InterPro" id="IPR000483">
    <property type="entry name" value="Cys-rich_flank_reg_C"/>
</dbReference>
<keyword evidence="6" id="KW-0812">Transmembrane</keyword>
<evidence type="ECO:0000256" key="6">
    <source>
        <dbReference type="SAM" id="Phobius"/>
    </source>
</evidence>
<dbReference type="InterPro" id="IPR001611">
    <property type="entry name" value="Leu-rich_rpt"/>
</dbReference>
<dbReference type="EMBL" id="LBMM01000566">
    <property type="protein sequence ID" value="KMQ98050.1"/>
    <property type="molecule type" value="Genomic_DNA"/>
</dbReference>
<dbReference type="GO" id="GO:0031012">
    <property type="term" value="C:extracellular matrix"/>
    <property type="evidence" value="ECO:0007669"/>
    <property type="project" value="TreeGrafter"/>
</dbReference>
<dbReference type="InterPro" id="IPR013783">
    <property type="entry name" value="Ig-like_fold"/>
</dbReference>
<dbReference type="InterPro" id="IPR003591">
    <property type="entry name" value="Leu-rich_rpt_typical-subtyp"/>
</dbReference>
<dbReference type="PaxDb" id="67767-A0A0J7P084"/>
<accession>A0A0J7P084</accession>
<dbReference type="InterPro" id="IPR032675">
    <property type="entry name" value="LRR_dom_sf"/>
</dbReference>
<keyword evidence="6" id="KW-1133">Transmembrane helix</keyword>